<proteinExistence type="inferred from homology"/>
<gene>
    <name evidence="14" type="primary">KIFC1</name>
</gene>
<dbReference type="RefSeq" id="XP_032836655.1">
    <property type="nucleotide sequence ID" value="XM_032980764.1"/>
</dbReference>
<protein>
    <recommendedName>
        <fullName evidence="9">Kinesin-like protein</fullName>
    </recommendedName>
</protein>
<keyword evidence="10" id="KW-0175">Coiled coil</keyword>
<dbReference type="PROSITE" id="PS00411">
    <property type="entry name" value="KINESIN_MOTOR_1"/>
    <property type="match status" value="1"/>
</dbReference>
<dbReference type="Proteomes" id="UP001318040">
    <property type="component" value="Chromosome 74"/>
</dbReference>
<keyword evidence="7" id="KW-0206">Cytoskeleton</keyword>
<feature type="compositionally biased region" description="Basic and acidic residues" evidence="11">
    <location>
        <begin position="36"/>
        <end position="48"/>
    </location>
</feature>
<dbReference type="PROSITE" id="PS50067">
    <property type="entry name" value="KINESIN_MOTOR_2"/>
    <property type="match status" value="1"/>
</dbReference>
<feature type="domain" description="Kinesin motor" evidence="12">
    <location>
        <begin position="343"/>
        <end position="694"/>
    </location>
</feature>
<evidence type="ECO:0000256" key="2">
    <source>
        <dbReference type="ARBA" id="ARBA00010899"/>
    </source>
</evidence>
<dbReference type="PANTHER" id="PTHR47972:SF45">
    <property type="entry name" value="PROTEIN CLARET SEGREGATIONAL"/>
    <property type="match status" value="1"/>
</dbReference>
<dbReference type="InterPro" id="IPR036961">
    <property type="entry name" value="Kinesin_motor_dom_sf"/>
</dbReference>
<dbReference type="InterPro" id="IPR027417">
    <property type="entry name" value="P-loop_NTPase"/>
</dbReference>
<comment type="subcellular location">
    <subcellularLocation>
        <location evidence="1">Cytoplasm</location>
        <location evidence="1">Cytoskeleton</location>
    </subcellularLocation>
</comment>
<organism evidence="13 14">
    <name type="scientific">Petromyzon marinus</name>
    <name type="common">Sea lamprey</name>
    <dbReference type="NCBI Taxonomy" id="7757"/>
    <lineage>
        <taxon>Eukaryota</taxon>
        <taxon>Metazoa</taxon>
        <taxon>Chordata</taxon>
        <taxon>Craniata</taxon>
        <taxon>Vertebrata</taxon>
        <taxon>Cyclostomata</taxon>
        <taxon>Hyperoartia</taxon>
        <taxon>Petromyzontiformes</taxon>
        <taxon>Petromyzontidae</taxon>
        <taxon>Petromyzon</taxon>
    </lineage>
</organism>
<dbReference type="GO" id="GO:0008017">
    <property type="term" value="F:microtubule binding"/>
    <property type="evidence" value="ECO:0007669"/>
    <property type="project" value="InterPro"/>
</dbReference>
<dbReference type="InterPro" id="IPR001752">
    <property type="entry name" value="Kinesin_motor_dom"/>
</dbReference>
<keyword evidence="5 8" id="KW-0067">ATP-binding</keyword>
<feature type="region of interest" description="Disordered" evidence="11">
    <location>
        <begin position="1"/>
        <end position="48"/>
    </location>
</feature>
<evidence type="ECO:0000256" key="10">
    <source>
        <dbReference type="SAM" id="Coils"/>
    </source>
</evidence>
<comment type="similarity">
    <text evidence="2">Belongs to the TRAFAC class myosin-kinesin ATPase superfamily. Kinesin family. KIN-14 subfamily.</text>
</comment>
<dbReference type="PANTHER" id="PTHR47972">
    <property type="entry name" value="KINESIN-LIKE PROTEIN KLP-3"/>
    <property type="match status" value="1"/>
</dbReference>
<dbReference type="InterPro" id="IPR019821">
    <property type="entry name" value="Kinesin_motor_CS"/>
</dbReference>
<evidence type="ECO:0000259" key="12">
    <source>
        <dbReference type="PROSITE" id="PS50067"/>
    </source>
</evidence>
<feature type="binding site" evidence="8">
    <location>
        <begin position="435"/>
        <end position="442"/>
    </location>
    <ligand>
        <name>ATP</name>
        <dbReference type="ChEBI" id="CHEBI:30616"/>
    </ligand>
</feature>
<name>A0AAJ7UK20_PETMA</name>
<evidence type="ECO:0000256" key="9">
    <source>
        <dbReference type="RuleBase" id="RU000394"/>
    </source>
</evidence>
<feature type="coiled-coil region" evidence="10">
    <location>
        <begin position="211"/>
        <end position="252"/>
    </location>
</feature>
<evidence type="ECO:0000313" key="14">
    <source>
        <dbReference type="RefSeq" id="XP_032836655.1"/>
    </source>
</evidence>
<feature type="region of interest" description="Disordered" evidence="11">
    <location>
        <begin position="105"/>
        <end position="132"/>
    </location>
</feature>
<dbReference type="SMART" id="SM00129">
    <property type="entry name" value="KISc"/>
    <property type="match status" value="1"/>
</dbReference>
<evidence type="ECO:0000256" key="4">
    <source>
        <dbReference type="ARBA" id="ARBA00022741"/>
    </source>
</evidence>
<dbReference type="FunFam" id="3.40.850.10:FF:000113">
    <property type="entry name" value="Kinesin-like protein"/>
    <property type="match status" value="1"/>
</dbReference>
<accession>A0AAJ7UK20</accession>
<dbReference type="GO" id="GO:0007018">
    <property type="term" value="P:microtubule-based movement"/>
    <property type="evidence" value="ECO:0007669"/>
    <property type="project" value="InterPro"/>
</dbReference>
<reference evidence="14" key="1">
    <citation type="submission" date="2025-08" db="UniProtKB">
        <authorList>
            <consortium name="RefSeq"/>
        </authorList>
    </citation>
    <scope>IDENTIFICATION</scope>
    <source>
        <tissue evidence="14">Sperm</tissue>
    </source>
</reference>
<keyword evidence="13" id="KW-1185">Reference proteome</keyword>
<keyword evidence="7" id="KW-0963">Cytoplasm</keyword>
<dbReference type="GO" id="GO:0005874">
    <property type="term" value="C:microtubule"/>
    <property type="evidence" value="ECO:0007669"/>
    <property type="project" value="UniProtKB-KW"/>
</dbReference>
<feature type="coiled-coil region" evidence="10">
    <location>
        <begin position="309"/>
        <end position="343"/>
    </location>
</feature>
<dbReference type="AlphaFoldDB" id="A0AAJ7UK20"/>
<evidence type="ECO:0000256" key="3">
    <source>
        <dbReference type="ARBA" id="ARBA00022701"/>
    </source>
</evidence>
<evidence type="ECO:0000256" key="1">
    <source>
        <dbReference type="ARBA" id="ARBA00004245"/>
    </source>
</evidence>
<dbReference type="SUPFAM" id="SSF52540">
    <property type="entry name" value="P-loop containing nucleoside triphosphate hydrolases"/>
    <property type="match status" value="1"/>
</dbReference>
<dbReference type="Pfam" id="PF00225">
    <property type="entry name" value="Kinesin"/>
    <property type="match status" value="1"/>
</dbReference>
<evidence type="ECO:0000313" key="13">
    <source>
        <dbReference type="Proteomes" id="UP001318040"/>
    </source>
</evidence>
<dbReference type="Gene3D" id="3.40.850.10">
    <property type="entry name" value="Kinesin motor domain"/>
    <property type="match status" value="1"/>
</dbReference>
<dbReference type="KEGG" id="pmrn:116958235"/>
<keyword evidence="3 9" id="KW-0493">Microtubule</keyword>
<feature type="compositionally biased region" description="Low complexity" evidence="11">
    <location>
        <begin position="115"/>
        <end position="131"/>
    </location>
</feature>
<dbReference type="InterPro" id="IPR027640">
    <property type="entry name" value="Kinesin-like_fam"/>
</dbReference>
<keyword evidence="4 8" id="KW-0547">Nucleotide-binding</keyword>
<dbReference type="GO" id="GO:0003777">
    <property type="term" value="F:microtubule motor activity"/>
    <property type="evidence" value="ECO:0007669"/>
    <property type="project" value="InterPro"/>
</dbReference>
<dbReference type="PRINTS" id="PR00380">
    <property type="entry name" value="KINESINHEAVY"/>
</dbReference>
<keyword evidence="6 8" id="KW-0505">Motor protein</keyword>
<evidence type="ECO:0000256" key="6">
    <source>
        <dbReference type="ARBA" id="ARBA00023175"/>
    </source>
</evidence>
<evidence type="ECO:0000256" key="8">
    <source>
        <dbReference type="PROSITE-ProRule" id="PRU00283"/>
    </source>
</evidence>
<evidence type="ECO:0000256" key="11">
    <source>
        <dbReference type="SAM" id="MobiDB-lite"/>
    </source>
</evidence>
<dbReference type="GO" id="GO:0005524">
    <property type="term" value="F:ATP binding"/>
    <property type="evidence" value="ECO:0007669"/>
    <property type="project" value="UniProtKB-UniRule"/>
</dbReference>
<sequence>MSSINIRGCADGETSAEDVPACGPTSRLPVRKLAKRPPEVDGESVGKRQRLDGMLHADGVGKGQQQRSLSTLSLYRPSAATRPAKVFSAITSRHTSAPQHAKAAVQPRHLAGQLSRASHARPPASVPSAAVARDKKSLVASSAATSAAPKATASGTARKLPAWDIKGRLGLMEANWSQDQARIKMLEQMVGDLEGVRVLRERETSVSSEQVSRLQSELSKTETELAPLRRQVLELTEELSAAARARQRAERDLEARDAENAGLRRSVAEASALRLAMTTQIDVVECRLRERESALREAGEREAALTAEVAALSASLDEQARTLQKYETERRYLHNLVQELKGNIRVFCRVRPLLGDEVSKSAGHICFPSMDDSGIALVKQEESHTGRGESKPLRYEFSFDKVFQSGCSQSDVFQEISQLVQSALDGYNVSIFAYGQTGSGKTFTMEGPDGADFSPHTEGVIPRAVKQIFSAARQLEPKGWNYTFRASFIEIYNENLRDLLAGPRAGKSQPLEIKQAPAKGSGGSGAAAAAQLTVTNLLYTPVTSEAELERLLLIAKGNRSVASTAANNRSSRSHSVFQLHIRGSNEATGQQFTSQLNLVDLAGSERLDKSQSTGERLKEAQHINSSLTSLALVIMALSNKEQHIPYRNSKLTYLLQNCLGGNSKTLMFINLSPSEDNFSETLNSLRFATKVNECVIGTAQANRT</sequence>
<evidence type="ECO:0000256" key="7">
    <source>
        <dbReference type="ARBA" id="ARBA00023212"/>
    </source>
</evidence>
<evidence type="ECO:0000256" key="5">
    <source>
        <dbReference type="ARBA" id="ARBA00022840"/>
    </source>
</evidence>
<dbReference type="CDD" id="cd01366">
    <property type="entry name" value="KISc_C_terminal"/>
    <property type="match status" value="1"/>
</dbReference>
<dbReference type="CTD" id="3833"/>